<evidence type="ECO:0000313" key="7">
    <source>
        <dbReference type="EMBL" id="NPE14329.1"/>
    </source>
</evidence>
<dbReference type="RefSeq" id="WP_172177355.1">
    <property type="nucleotide sequence ID" value="NZ_CASGIA010000010.1"/>
</dbReference>
<evidence type="ECO:0000256" key="2">
    <source>
        <dbReference type="ARBA" id="ARBA00022729"/>
    </source>
</evidence>
<feature type="chain" id="PRO_5047426079" evidence="5">
    <location>
        <begin position="22"/>
        <end position="1859"/>
    </location>
</feature>
<sequence>MNKTILSLTVALVMLPVSLAAQTYASLWTQEQAAEKKDLPKTQLEVLRKIVAKAAAENEYGQLMKAELKSIAVETGVSPDSLLPALRRMESKERAESNAVAKAVYAAVLYRIYTDNARHIGDGADSAATRYRKSATSEPARLAAARAAGYEPFVARGYNASVFGGDMLSVVAYEVEDFMTMWRWYKDAGMRPAACISALELLRNYRPAGGKRLDKSEYINSLDSIIHVYEDLDIACEVAIERYDYMQKCPDVTAGDKIAFIRRALDKWGGWQRANYLRNAERELTASQMSLEAGRYRVGPGVGQTVRLSNLRNITSLTMNVYRAAVNGDYRGTPRNSNDYRRLKPLLTALPDRRQVRTYMSRPGYQQFEDSIELGTLPVGVYMLEFQTVPATETIRQMYYVSDVYCMSHPLPGDSVRYVVVSATTGQPLPGAKIRVKGTGRRQADAAVTFACDANGEAVGKLTGPDSGREIYAYTDKDKAAPVWSAYGRYSYSDNRNFREMTAVFTDRRIYRPGQTVHVAAVVYESDGAISHKSVGGKAVKAVLRDANYKIVDERELVTDGYGSCSTDFTLPVGTLNGAFTVQVNGTSSSVRVEEYKRPTFRVEFPDINEKYKNGDTLMVRARATTYAGVPVQGAAVSYTVRRNVSLWWRSSNVRGKVAPYYPGSGDNIFNGTATTGADGTFVVEVPVVLPDDVLADRRMPVFYDFVVDADVTDMGGETHSGSMRIPLGSRTTVLTSDMPEKVLADSLKTLTFTLSNAAGINVDADVRFRIDSGEWQVARTGSVFAFGSRLASGRHRLEAVCETDTLEQDFIVFGLDDTVPPADTRDWFYVSAESFPADGGPVTVQVGSSDKDVHVIYTIVSGNTVVESGRTDIGNALINRKFTYDEKYGNGLTLLFAWVKKGECHTHSVSIRRPVPDTKLKMKWTTFRDRLTPGQKEEWRMTVLRPDGTPADAQLMATLYDKSLDQIARHDWSFSPSVWLNVPYLPLHSPRVSGFSAWGMASWKSLSWKEFAPSRFDSSLFPGSYYGMVRSMRIRGGAMYKMSQSVTYDSAAESDVVSVEEAAPMASGGFVVGLAKMRNGAAVKEEAKEISTESQDGGDESGGQEVQMRENLDETAFFYPALLADKDGSVSLAFTLPGSLTTWRFIGMAHTADMFSGIIGGEVVAAKEVMVQPNVPRFVRVGDKARIQARIFNTGKGVAKGKARMVLTEPNGGREVYSQAVDFSVSPDSTAVVAFGYVPDGTHSLLVCRITAAGKTFSDGEQHYLPVLPDGEQVTVTVPFTQNGPGVKSVDISKLFPAKSKDGKLTVEYAGNPAWMMVQALPSMGTPRDDNAVEQAVSLYANTIAGSIISRNPAVKTAFDRWRMERGEETSLMSSLEKNASLKDIVLSETPWVADADREAEQKQRLADFFNESTAANRRAMAIDKLAKLQLADGSWSWCPGMDGSMYMTVEIAQMLVRLNAMTGAVNDTKKMLSSAIGYMDKEIVKDVEEMKKAERKGVKPSFPGVTTLQYLYLRAVDGRSRPASVQSACNYLIALLKKDIAGQTIYEKALTAIILAKHGETQRSREYVRSLKEYTVYTEEMGRYYDTRRAAYSWRDYKIPTEVAAIEAIRTVTPSDTQTVDEMRRWLLQQKRTQAWDTPVNSVDAVYAFLFDNMKELAAREQTVLAVDGKVLALPEATAGIGYVRTAVNGPKGNTFTATKTSEGTSWGAVYAQFMQKTSDIKASGSGISVKREVLVKTGDKKDKSAEKAVLSVGDRIVVRITIEAGRDLDFVQIVDRRAACMEPVGQLSGYRNGMYCSPKDNTTNYYIDRMPKGKRVIETEYYIDRAGTYETGTCTAGCAYAPEYRATAKSHTFVVK</sequence>
<keyword evidence="2 5" id="KW-0732">Signal</keyword>
<evidence type="ECO:0000259" key="6">
    <source>
        <dbReference type="SMART" id="SM01360"/>
    </source>
</evidence>
<gene>
    <name evidence="7" type="ORF">HPS55_08320</name>
</gene>
<feature type="region of interest" description="Disordered" evidence="4">
    <location>
        <begin position="1086"/>
        <end position="1106"/>
    </location>
</feature>
<evidence type="ECO:0000256" key="5">
    <source>
        <dbReference type="SAM" id="SignalP"/>
    </source>
</evidence>
<name>A0ABX2AV34_9BACT</name>
<evidence type="ECO:0000313" key="8">
    <source>
        <dbReference type="Proteomes" id="UP001193734"/>
    </source>
</evidence>
<evidence type="ECO:0000256" key="1">
    <source>
        <dbReference type="ARBA" id="ARBA00010556"/>
    </source>
</evidence>
<dbReference type="Pfam" id="PF00207">
    <property type="entry name" value="A2M"/>
    <property type="match status" value="1"/>
</dbReference>
<dbReference type="InterPro" id="IPR050473">
    <property type="entry name" value="A2M/Complement_sys"/>
</dbReference>
<dbReference type="Gene3D" id="1.50.10.20">
    <property type="match status" value="1"/>
</dbReference>
<dbReference type="Gene3D" id="2.60.40.1930">
    <property type="match status" value="1"/>
</dbReference>
<feature type="domain" description="Alpha-2-macroglobulin" evidence="6">
    <location>
        <begin position="1116"/>
        <end position="1206"/>
    </location>
</feature>
<comment type="similarity">
    <text evidence="1">Belongs to the protease inhibitor I39 (alpha-2-macroglobulin) family. Bacterial alpha-2-macroglobulin subfamily.</text>
</comment>
<keyword evidence="3" id="KW-0882">Thioester bond</keyword>
<comment type="caution">
    <text evidence="7">The sequence shown here is derived from an EMBL/GenBank/DDBJ whole genome shotgun (WGS) entry which is preliminary data.</text>
</comment>
<dbReference type="PANTHER" id="PTHR11412">
    <property type="entry name" value="MACROGLOBULIN / COMPLEMENT"/>
    <property type="match status" value="1"/>
</dbReference>
<dbReference type="InterPro" id="IPR041246">
    <property type="entry name" value="Bact_MG10"/>
</dbReference>
<accession>A0ABX2AV34</accession>
<reference evidence="7 8" key="1">
    <citation type="submission" date="2020-05" db="EMBL/GenBank/DDBJ databases">
        <title>Distinct polysaccharide utilization as determinants for interspecies competition between intestinal Prevotella spp.</title>
        <authorList>
            <person name="Galvez E.J.C."/>
            <person name="Iljazovic A."/>
            <person name="Strowig T."/>
        </authorList>
    </citation>
    <scope>NUCLEOTIDE SEQUENCE [LARGE SCALE GENOMIC DNA]</scope>
    <source>
        <strain evidence="7 8">PROD</strain>
    </source>
</reference>
<dbReference type="PANTHER" id="PTHR11412:SF136">
    <property type="entry name" value="CD109 ANTIGEN"/>
    <property type="match status" value="1"/>
</dbReference>
<dbReference type="EMBL" id="JABKKE010000012">
    <property type="protein sequence ID" value="NPE14329.1"/>
    <property type="molecule type" value="Genomic_DNA"/>
</dbReference>
<evidence type="ECO:0000256" key="4">
    <source>
        <dbReference type="SAM" id="MobiDB-lite"/>
    </source>
</evidence>
<dbReference type="SUPFAM" id="SSF48239">
    <property type="entry name" value="Terpenoid cyclases/Protein prenyltransferases"/>
    <property type="match status" value="1"/>
</dbReference>
<protein>
    <submittedName>
        <fullName evidence="7">Alpha-2-macroglobulin</fullName>
    </submittedName>
</protein>
<proteinExistence type="inferred from homology"/>
<dbReference type="InterPro" id="IPR001599">
    <property type="entry name" value="Macroglobln_a2"/>
</dbReference>
<dbReference type="InterPro" id="IPR008930">
    <property type="entry name" value="Terpenoid_cyclase/PrenylTrfase"/>
</dbReference>
<dbReference type="Pfam" id="PF01835">
    <property type="entry name" value="MG2"/>
    <property type="match status" value="1"/>
</dbReference>
<dbReference type="SMART" id="SM01360">
    <property type="entry name" value="A2M"/>
    <property type="match status" value="1"/>
</dbReference>
<feature type="signal peptide" evidence="5">
    <location>
        <begin position="1"/>
        <end position="21"/>
    </location>
</feature>
<dbReference type="InterPro" id="IPR002890">
    <property type="entry name" value="MG2"/>
</dbReference>
<dbReference type="Pfam" id="PF17973">
    <property type="entry name" value="bMG10"/>
    <property type="match status" value="1"/>
</dbReference>
<organism evidence="7 8">
    <name type="scientific">Xylanibacter rodentium</name>
    <dbReference type="NCBI Taxonomy" id="2736289"/>
    <lineage>
        <taxon>Bacteria</taxon>
        <taxon>Pseudomonadati</taxon>
        <taxon>Bacteroidota</taxon>
        <taxon>Bacteroidia</taxon>
        <taxon>Bacteroidales</taxon>
        <taxon>Prevotellaceae</taxon>
        <taxon>Xylanibacter</taxon>
    </lineage>
</organism>
<evidence type="ECO:0000256" key="3">
    <source>
        <dbReference type="ARBA" id="ARBA00022966"/>
    </source>
</evidence>
<keyword evidence="8" id="KW-1185">Reference proteome</keyword>
<dbReference type="GeneID" id="82157769"/>
<dbReference type="Proteomes" id="UP001193734">
    <property type="component" value="Unassembled WGS sequence"/>
</dbReference>